<organism evidence="2 3">
    <name type="scientific">Aspergillus versicolor CBS 583.65</name>
    <dbReference type="NCBI Taxonomy" id="1036611"/>
    <lineage>
        <taxon>Eukaryota</taxon>
        <taxon>Fungi</taxon>
        <taxon>Dikarya</taxon>
        <taxon>Ascomycota</taxon>
        <taxon>Pezizomycotina</taxon>
        <taxon>Eurotiomycetes</taxon>
        <taxon>Eurotiomycetidae</taxon>
        <taxon>Eurotiales</taxon>
        <taxon>Aspergillaceae</taxon>
        <taxon>Aspergillus</taxon>
        <taxon>Aspergillus subgen. Nidulantes</taxon>
    </lineage>
</organism>
<evidence type="ECO:0000313" key="3">
    <source>
        <dbReference type="Proteomes" id="UP000184073"/>
    </source>
</evidence>
<dbReference type="VEuPathDB" id="FungiDB:ASPVEDRAFT_127427"/>
<feature type="compositionally biased region" description="Polar residues" evidence="1">
    <location>
        <begin position="51"/>
        <end position="60"/>
    </location>
</feature>
<dbReference type="EMBL" id="KV878127">
    <property type="protein sequence ID" value="OJJ00238.1"/>
    <property type="molecule type" value="Genomic_DNA"/>
</dbReference>
<accession>A0A1L9PFE6</accession>
<feature type="region of interest" description="Disordered" evidence="1">
    <location>
        <begin position="1"/>
        <end position="80"/>
    </location>
</feature>
<protein>
    <submittedName>
        <fullName evidence="2">Uncharacterized protein</fullName>
    </submittedName>
</protein>
<sequence>MKPSRALSINPWTNLHPPLPRTPRQSQQLLNALTSSFRRELDREHPPAQLASEQSPSSKNALPGNRPAEEHPRSSSHATDKHLRMILDNPLFRLTPSHSARPVSRGQSPNIDKARLQKEPMAVFDELVASGSATIGIVADCLSWQVLLASRHTGERFLKELRDSRAGSRTVSWWFSLNWMERTLFFNNGRVLSPLCKFMVAEELHESIFVWLGLLKDRAAHGESNEMAGPLKYLLGTFLKAEYECGGGLSSAIRYYLDACRMLMSTDNEESKRVLKGALAQSGGFLFSLIVTNPRENTKTTIPAELYESYATVLSTIIPGTGIVGASMPIYHPTRPDAKPFVQFLRSITPEQFESWSEKRRERFMRTGFKALHVLIDGGDLKECEYLARFLQQHVEEKREAETSTSWRLSHVSSEEKALLNSLDLALA</sequence>
<reference evidence="3" key="1">
    <citation type="journal article" date="2017" name="Genome Biol.">
        <title>Comparative genomics reveals high biological diversity and specific adaptations in the industrially and medically important fungal genus Aspergillus.</title>
        <authorList>
            <person name="de Vries R.P."/>
            <person name="Riley R."/>
            <person name="Wiebenga A."/>
            <person name="Aguilar-Osorio G."/>
            <person name="Amillis S."/>
            <person name="Uchima C.A."/>
            <person name="Anderluh G."/>
            <person name="Asadollahi M."/>
            <person name="Askin M."/>
            <person name="Barry K."/>
            <person name="Battaglia E."/>
            <person name="Bayram O."/>
            <person name="Benocci T."/>
            <person name="Braus-Stromeyer S.A."/>
            <person name="Caldana C."/>
            <person name="Canovas D."/>
            <person name="Cerqueira G.C."/>
            <person name="Chen F."/>
            <person name="Chen W."/>
            <person name="Choi C."/>
            <person name="Clum A."/>
            <person name="Dos Santos R.A."/>
            <person name="Damasio A.R."/>
            <person name="Diallinas G."/>
            <person name="Emri T."/>
            <person name="Fekete E."/>
            <person name="Flipphi M."/>
            <person name="Freyberg S."/>
            <person name="Gallo A."/>
            <person name="Gournas C."/>
            <person name="Habgood R."/>
            <person name="Hainaut M."/>
            <person name="Harispe M.L."/>
            <person name="Henrissat B."/>
            <person name="Hilden K.S."/>
            <person name="Hope R."/>
            <person name="Hossain A."/>
            <person name="Karabika E."/>
            <person name="Karaffa L."/>
            <person name="Karanyi Z."/>
            <person name="Krasevec N."/>
            <person name="Kuo A."/>
            <person name="Kusch H."/>
            <person name="LaButti K."/>
            <person name="Lagendijk E.L."/>
            <person name="Lapidus A."/>
            <person name="Levasseur A."/>
            <person name="Lindquist E."/>
            <person name="Lipzen A."/>
            <person name="Logrieco A.F."/>
            <person name="MacCabe A."/>
            <person name="Maekelae M.R."/>
            <person name="Malavazi I."/>
            <person name="Melin P."/>
            <person name="Meyer V."/>
            <person name="Mielnichuk N."/>
            <person name="Miskei M."/>
            <person name="Molnar A.P."/>
            <person name="Mule G."/>
            <person name="Ngan C.Y."/>
            <person name="Orejas M."/>
            <person name="Orosz E."/>
            <person name="Ouedraogo J.P."/>
            <person name="Overkamp K.M."/>
            <person name="Park H.-S."/>
            <person name="Perrone G."/>
            <person name="Piumi F."/>
            <person name="Punt P.J."/>
            <person name="Ram A.F."/>
            <person name="Ramon A."/>
            <person name="Rauscher S."/>
            <person name="Record E."/>
            <person name="Riano-Pachon D.M."/>
            <person name="Robert V."/>
            <person name="Roehrig J."/>
            <person name="Ruller R."/>
            <person name="Salamov A."/>
            <person name="Salih N.S."/>
            <person name="Samson R.A."/>
            <person name="Sandor E."/>
            <person name="Sanguinetti M."/>
            <person name="Schuetze T."/>
            <person name="Sepcic K."/>
            <person name="Shelest E."/>
            <person name="Sherlock G."/>
            <person name="Sophianopoulou V."/>
            <person name="Squina F.M."/>
            <person name="Sun H."/>
            <person name="Susca A."/>
            <person name="Todd R.B."/>
            <person name="Tsang A."/>
            <person name="Unkles S.E."/>
            <person name="van de Wiele N."/>
            <person name="van Rossen-Uffink D."/>
            <person name="Oliveira J.V."/>
            <person name="Vesth T.C."/>
            <person name="Visser J."/>
            <person name="Yu J.-H."/>
            <person name="Zhou M."/>
            <person name="Andersen M.R."/>
            <person name="Archer D.B."/>
            <person name="Baker S.E."/>
            <person name="Benoit I."/>
            <person name="Brakhage A.A."/>
            <person name="Braus G.H."/>
            <person name="Fischer R."/>
            <person name="Frisvad J.C."/>
            <person name="Goldman G.H."/>
            <person name="Houbraken J."/>
            <person name="Oakley B."/>
            <person name="Pocsi I."/>
            <person name="Scazzocchio C."/>
            <person name="Seiboth B."/>
            <person name="vanKuyk P.A."/>
            <person name="Wortman J."/>
            <person name="Dyer P.S."/>
            <person name="Grigoriev I.V."/>
        </authorList>
    </citation>
    <scope>NUCLEOTIDE SEQUENCE [LARGE SCALE GENOMIC DNA]</scope>
    <source>
        <strain evidence="3">CBS 583.65</strain>
    </source>
</reference>
<dbReference type="AlphaFoldDB" id="A0A1L9PFE6"/>
<feature type="compositionally biased region" description="Polar residues" evidence="1">
    <location>
        <begin position="23"/>
        <end position="36"/>
    </location>
</feature>
<evidence type="ECO:0000256" key="1">
    <source>
        <dbReference type="SAM" id="MobiDB-lite"/>
    </source>
</evidence>
<proteinExistence type="predicted"/>
<dbReference type="OrthoDB" id="5424391at2759"/>
<dbReference type="RefSeq" id="XP_040666000.1">
    <property type="nucleotide sequence ID" value="XM_040806455.1"/>
</dbReference>
<dbReference type="GeneID" id="63721966"/>
<gene>
    <name evidence="2" type="ORF">ASPVEDRAFT_127427</name>
</gene>
<name>A0A1L9PFE6_ASPVE</name>
<dbReference type="Proteomes" id="UP000184073">
    <property type="component" value="Unassembled WGS sequence"/>
</dbReference>
<feature type="compositionally biased region" description="Basic and acidic residues" evidence="1">
    <location>
        <begin position="37"/>
        <end position="46"/>
    </location>
</feature>
<keyword evidence="3" id="KW-1185">Reference proteome</keyword>
<feature type="compositionally biased region" description="Basic and acidic residues" evidence="1">
    <location>
        <begin position="67"/>
        <end position="80"/>
    </location>
</feature>
<evidence type="ECO:0000313" key="2">
    <source>
        <dbReference type="EMBL" id="OJJ00238.1"/>
    </source>
</evidence>